<comment type="caution">
    <text evidence="1">The sequence shown here is derived from an EMBL/GenBank/DDBJ whole genome shotgun (WGS) entry which is preliminary data.</text>
</comment>
<evidence type="ECO:0000313" key="1">
    <source>
        <dbReference type="EMBL" id="OAD20816.1"/>
    </source>
</evidence>
<evidence type="ECO:0000313" key="2">
    <source>
        <dbReference type="Proteomes" id="UP000076962"/>
    </source>
</evidence>
<accession>A0A176RYP9</accession>
<dbReference type="AlphaFoldDB" id="A0A176RYP9"/>
<sequence length="195" mass="22650">MKGEYLSLSKKLPQYKAIVQVGLELHDKIVDIISLENKRLVEDDEKQLQIGILKEHNLKLDRMMMFLVEAGLLYKLKPIKEGSSGEYDRYIPHLLFIIQSGAFSIGGEFNSKRIIQFLERKAKKHPVTRIFRTLLGAEKIQEIRLNLPSCQYCGTERLIEEQKFCYNCGKELIRQSTFESCMQIKIDDLPITNLQ</sequence>
<organism evidence="1 2">
    <name type="scientific">Candidatus Thiomargarita nelsonii</name>
    <dbReference type="NCBI Taxonomy" id="1003181"/>
    <lineage>
        <taxon>Bacteria</taxon>
        <taxon>Pseudomonadati</taxon>
        <taxon>Pseudomonadota</taxon>
        <taxon>Gammaproteobacteria</taxon>
        <taxon>Thiotrichales</taxon>
        <taxon>Thiotrichaceae</taxon>
        <taxon>Thiomargarita</taxon>
    </lineage>
</organism>
<gene>
    <name evidence="1" type="ORF">THIOM_003456</name>
</gene>
<reference evidence="1 2" key="1">
    <citation type="submission" date="2016-05" db="EMBL/GenBank/DDBJ databases">
        <title>Single-cell genome of chain-forming Candidatus Thiomargarita nelsonii and comparison to other large sulfur-oxidizing bacteria.</title>
        <authorList>
            <person name="Winkel M."/>
            <person name="Salman V."/>
            <person name="Woyke T."/>
            <person name="Schulz-Vogt H."/>
            <person name="Richter M."/>
            <person name="Flood B."/>
            <person name="Bailey J."/>
            <person name="Amann R."/>
            <person name="Mussmann M."/>
        </authorList>
    </citation>
    <scope>NUCLEOTIDE SEQUENCE [LARGE SCALE GENOMIC DNA]</scope>
    <source>
        <strain evidence="1 2">THI036</strain>
    </source>
</reference>
<feature type="non-terminal residue" evidence="1">
    <location>
        <position position="195"/>
    </location>
</feature>
<dbReference type="EMBL" id="LUTY01002088">
    <property type="protein sequence ID" value="OAD20816.1"/>
    <property type="molecule type" value="Genomic_DNA"/>
</dbReference>
<name>A0A176RYP9_9GAMM</name>
<keyword evidence="2" id="KW-1185">Reference proteome</keyword>
<dbReference type="Proteomes" id="UP000076962">
    <property type="component" value="Unassembled WGS sequence"/>
</dbReference>
<proteinExistence type="predicted"/>
<protein>
    <submittedName>
        <fullName evidence="1">Uncharacterized protein</fullName>
    </submittedName>
</protein>